<dbReference type="InterPro" id="IPR001680">
    <property type="entry name" value="WD40_rpt"/>
</dbReference>
<comment type="caution">
    <text evidence="5">The sequence shown here is derived from an EMBL/GenBank/DDBJ whole genome shotgun (WGS) entry which is preliminary data.</text>
</comment>
<feature type="repeat" description="WD" evidence="3">
    <location>
        <begin position="40"/>
        <end position="82"/>
    </location>
</feature>
<evidence type="ECO:0000313" key="6">
    <source>
        <dbReference type="Proteomes" id="UP000582182"/>
    </source>
</evidence>
<evidence type="ECO:0000256" key="1">
    <source>
        <dbReference type="ARBA" id="ARBA00022574"/>
    </source>
</evidence>
<keyword evidence="2" id="KW-0677">Repeat</keyword>
<organism evidence="5 6">
    <name type="scientific">Turnix velox</name>
    <name type="common">Little buttonquail</name>
    <dbReference type="NCBI Taxonomy" id="2529409"/>
    <lineage>
        <taxon>Eukaryota</taxon>
        <taxon>Metazoa</taxon>
        <taxon>Chordata</taxon>
        <taxon>Craniata</taxon>
        <taxon>Vertebrata</taxon>
        <taxon>Euteleostomi</taxon>
        <taxon>Archelosauria</taxon>
        <taxon>Archosauria</taxon>
        <taxon>Dinosauria</taxon>
        <taxon>Saurischia</taxon>
        <taxon>Theropoda</taxon>
        <taxon>Coelurosauria</taxon>
        <taxon>Aves</taxon>
        <taxon>Neognathae</taxon>
        <taxon>Neoaves</taxon>
        <taxon>Charadriiformes</taxon>
        <taxon>Turnicidae</taxon>
        <taxon>Turnix</taxon>
    </lineage>
</organism>
<dbReference type="PANTHER" id="PTHR16266">
    <property type="entry name" value="WD REPEAT DOMAIN 9"/>
    <property type="match status" value="1"/>
</dbReference>
<dbReference type="GO" id="GO:0007010">
    <property type="term" value="P:cytoskeleton organization"/>
    <property type="evidence" value="ECO:0007669"/>
    <property type="project" value="TreeGrafter"/>
</dbReference>
<dbReference type="OrthoDB" id="10265743at2759"/>
<dbReference type="InterPro" id="IPR015943">
    <property type="entry name" value="WD40/YVTN_repeat-like_dom_sf"/>
</dbReference>
<feature type="non-terminal residue" evidence="5">
    <location>
        <position position="250"/>
    </location>
</feature>
<dbReference type="PANTHER" id="PTHR16266:SF26">
    <property type="entry name" value="BROMODOMAIN AND WD REPEAT-CONTAINING PROTEIN 1"/>
    <property type="match status" value="1"/>
</dbReference>
<dbReference type="GO" id="GO:0008360">
    <property type="term" value="P:regulation of cell shape"/>
    <property type="evidence" value="ECO:0007669"/>
    <property type="project" value="TreeGrafter"/>
</dbReference>
<evidence type="ECO:0000256" key="4">
    <source>
        <dbReference type="SAM" id="MobiDB-lite"/>
    </source>
</evidence>
<accession>A0A7L3LJK7</accession>
<dbReference type="PROSITE" id="PS00678">
    <property type="entry name" value="WD_REPEATS_1"/>
    <property type="match status" value="1"/>
</dbReference>
<keyword evidence="1 3" id="KW-0853">WD repeat</keyword>
<reference evidence="5 6" key="1">
    <citation type="submission" date="2019-09" db="EMBL/GenBank/DDBJ databases">
        <title>Bird 10,000 Genomes (B10K) Project - Family phase.</title>
        <authorList>
            <person name="Zhang G."/>
        </authorList>
    </citation>
    <scope>NUCLEOTIDE SEQUENCE [LARGE SCALE GENOMIC DNA]</scope>
    <source>
        <strain evidence="5">B10K-DU-029-46</strain>
    </source>
</reference>
<dbReference type="GO" id="GO:0005634">
    <property type="term" value="C:nucleus"/>
    <property type="evidence" value="ECO:0007669"/>
    <property type="project" value="TreeGrafter"/>
</dbReference>
<dbReference type="InterPro" id="IPR019775">
    <property type="entry name" value="WD40_repeat_CS"/>
</dbReference>
<feature type="region of interest" description="Disordered" evidence="4">
    <location>
        <begin position="226"/>
        <end position="250"/>
    </location>
</feature>
<dbReference type="EMBL" id="VZTY01017794">
    <property type="protein sequence ID" value="NXU53400.1"/>
    <property type="molecule type" value="Genomic_DNA"/>
</dbReference>
<protein>
    <submittedName>
        <fullName evidence="5">BRWD1 protein</fullName>
    </submittedName>
</protein>
<dbReference type="SUPFAM" id="SSF50978">
    <property type="entry name" value="WD40 repeat-like"/>
    <property type="match status" value="1"/>
</dbReference>
<gene>
    <name evidence="5" type="primary">Brwd1</name>
    <name evidence="5" type="ORF">TURVEL_R13351</name>
</gene>
<dbReference type="PROSITE" id="PS50082">
    <property type="entry name" value="WD_REPEATS_2"/>
    <property type="match status" value="2"/>
</dbReference>
<dbReference type="PROSITE" id="PS50294">
    <property type="entry name" value="WD_REPEATS_REGION"/>
    <property type="match status" value="1"/>
</dbReference>
<dbReference type="SMART" id="SM00320">
    <property type="entry name" value="WD40"/>
    <property type="match status" value="3"/>
</dbReference>
<evidence type="ECO:0000256" key="2">
    <source>
        <dbReference type="ARBA" id="ARBA00022737"/>
    </source>
</evidence>
<proteinExistence type="predicted"/>
<feature type="non-terminal residue" evidence="5">
    <location>
        <position position="1"/>
    </location>
</feature>
<dbReference type="Proteomes" id="UP000582182">
    <property type="component" value="Unassembled WGS sequence"/>
</dbReference>
<dbReference type="InterPro" id="IPR052060">
    <property type="entry name" value="Bromo_WD_repeat"/>
</dbReference>
<sequence>VRPRVTMIAWSQNDNYVVTAVNNYLIKVWDSFTGELLHDLMGHEDEAFVLESHPSDPRIMLSAGHDGNIYIWDIITGTKVNHCFNAIEEQGYGAVFDSKFSPDGQHIACTDAHGHLLILGFGCSKPYEKIPDQMFFHTDYRPLIQDADGYVLDQQTHQAPHLMPPPFLVDVDGNPYPTRLQRLVPGRENCADEYLIPLLEYVATSNGEVIERVIGQQVVGEGEGGLEADLRDGMINPDQESGSNAPPERG</sequence>
<dbReference type="AlphaFoldDB" id="A0A7L3LJK7"/>
<keyword evidence="6" id="KW-1185">Reference proteome</keyword>
<dbReference type="Gene3D" id="2.130.10.10">
    <property type="entry name" value="YVTN repeat-like/Quinoprotein amine dehydrogenase"/>
    <property type="match status" value="1"/>
</dbReference>
<name>A0A7L3LJK7_9CHAR</name>
<dbReference type="InterPro" id="IPR036322">
    <property type="entry name" value="WD40_repeat_dom_sf"/>
</dbReference>
<dbReference type="GO" id="GO:0006357">
    <property type="term" value="P:regulation of transcription by RNA polymerase II"/>
    <property type="evidence" value="ECO:0007669"/>
    <property type="project" value="TreeGrafter"/>
</dbReference>
<evidence type="ECO:0000313" key="5">
    <source>
        <dbReference type="EMBL" id="NXU53400.1"/>
    </source>
</evidence>
<dbReference type="Pfam" id="PF00400">
    <property type="entry name" value="WD40"/>
    <property type="match status" value="2"/>
</dbReference>
<evidence type="ECO:0000256" key="3">
    <source>
        <dbReference type="PROSITE-ProRule" id="PRU00221"/>
    </source>
</evidence>
<feature type="repeat" description="WD" evidence="3">
    <location>
        <begin position="1"/>
        <end position="39"/>
    </location>
</feature>